<dbReference type="Proteomes" id="UP000785679">
    <property type="component" value="Unassembled WGS sequence"/>
</dbReference>
<gene>
    <name evidence="2" type="ORF">FGO68_gene2775</name>
</gene>
<evidence type="ECO:0000313" key="2">
    <source>
        <dbReference type="EMBL" id="TNV83716.1"/>
    </source>
</evidence>
<name>A0A8J8NXL5_HALGN</name>
<dbReference type="AlphaFoldDB" id="A0A8J8NXL5"/>
<comment type="caution">
    <text evidence="2">The sequence shown here is derived from an EMBL/GenBank/DDBJ whole genome shotgun (WGS) entry which is preliminary data.</text>
</comment>
<proteinExistence type="predicted"/>
<accession>A0A8J8NXL5</accession>
<sequence length="679" mass="77789">MPVISIGSSGTKRRNATQFANLGQETQSPPTKATLQKPKDQQEVIIEGSETQGLNYSNLAPSNDDQRIPTLALLCYSQNITSFPHSMISPTNRSASKQLKSGGNCLNPCDFKSEADFYGNIRINCHEDLNPKVKMGDILDQIGKTDGFSEQMICGNNQDADLSYNPFDLQNMDQDPAQSGDLFFNRTNNISNCHISGSIGQEFLNDRDLYQYKFYAWDPIQSQSALEFQEQLNVKFQHESHQFQVNNSCTTAVENDQPLDNQYEESKEEVKMHNSMESDEEISKIKFIQDGAAESQKSFSRQWINLIEGYPFVRQKIFLNFLFALRQNLPIALAQFERFMSMIAFSITILKPTHVTLLKNISKEADILYKDNKKKVEKKMLSWRKHAQNLHADLTKFQCRSTAHCDFKKDPNFNKLIELLLDSSKSDSEIGTLRQFVELAPKFLCEGKNYECENANKIFNKKTYEVKCISEIRKQVEEYQAEILAYAQTLGFQVDVKNYSPRDMTQNTACQKLTKKRLAKASSKDQPLQATIVESDHLDHFLNHASEDLDENLIYRFPCKIAKYVTIFGAKRSGHLNALTLICYHYKKQLKFQLFADRFIAIALQTCFPVMRRFWEDYCQALNKTDPLVRGIPESHSKLGKAEGTVQALPAIFPYDFRHIGKQYIIVNNKKAEASEDEQ</sequence>
<dbReference type="EMBL" id="RRYP01003536">
    <property type="protein sequence ID" value="TNV83716.1"/>
    <property type="molecule type" value="Genomic_DNA"/>
</dbReference>
<evidence type="ECO:0000256" key="1">
    <source>
        <dbReference type="SAM" id="MobiDB-lite"/>
    </source>
</evidence>
<protein>
    <submittedName>
        <fullName evidence="2">Uncharacterized protein</fullName>
    </submittedName>
</protein>
<organism evidence="2 3">
    <name type="scientific">Halteria grandinella</name>
    <dbReference type="NCBI Taxonomy" id="5974"/>
    <lineage>
        <taxon>Eukaryota</taxon>
        <taxon>Sar</taxon>
        <taxon>Alveolata</taxon>
        <taxon>Ciliophora</taxon>
        <taxon>Intramacronucleata</taxon>
        <taxon>Spirotrichea</taxon>
        <taxon>Stichotrichia</taxon>
        <taxon>Sporadotrichida</taxon>
        <taxon>Halteriidae</taxon>
        <taxon>Halteria</taxon>
    </lineage>
</organism>
<evidence type="ECO:0000313" key="3">
    <source>
        <dbReference type="Proteomes" id="UP000785679"/>
    </source>
</evidence>
<keyword evidence="3" id="KW-1185">Reference proteome</keyword>
<reference evidence="2" key="1">
    <citation type="submission" date="2019-06" db="EMBL/GenBank/DDBJ databases">
        <authorList>
            <person name="Zheng W."/>
        </authorList>
    </citation>
    <scope>NUCLEOTIDE SEQUENCE</scope>
    <source>
        <strain evidence="2">QDHG01</strain>
    </source>
</reference>
<feature type="compositionally biased region" description="Polar residues" evidence="1">
    <location>
        <begin position="20"/>
        <end position="34"/>
    </location>
</feature>
<feature type="region of interest" description="Disordered" evidence="1">
    <location>
        <begin position="20"/>
        <end position="39"/>
    </location>
</feature>